<dbReference type="InParanoid" id="A0A158NEM8"/>
<dbReference type="KEGG" id="acep:105619067"/>
<name>A0A158NEM8_ATTCE</name>
<keyword evidence="2" id="KW-1185">Reference proteome</keyword>
<dbReference type="AlphaFoldDB" id="A0A158NEM8"/>
<sequence length="75" mass="8732">MYRTFLGATAILMMIELNVYTATDWWWGAKDPFGPYPRIPNKDLVKKLHSQRSAENLSLRLKMNGIRGISLRELH</sequence>
<reference evidence="1" key="2">
    <citation type="submission" date="2016-04" db="UniProtKB">
        <authorList>
            <consortium name="EnsemblMetazoa"/>
        </authorList>
    </citation>
    <scope>IDENTIFICATION</scope>
</reference>
<dbReference type="Proteomes" id="UP000005205">
    <property type="component" value="Unassembled WGS sequence"/>
</dbReference>
<dbReference type="OrthoDB" id="7534357at2759"/>
<evidence type="ECO:0000313" key="1">
    <source>
        <dbReference type="EnsemblMetazoa" id="XP_012055986.1"/>
    </source>
</evidence>
<gene>
    <name evidence="1" type="primary">105619067</name>
</gene>
<protein>
    <submittedName>
        <fullName evidence="1">Uncharacterized protein</fullName>
    </submittedName>
</protein>
<evidence type="ECO:0000313" key="2">
    <source>
        <dbReference type="Proteomes" id="UP000005205"/>
    </source>
</evidence>
<reference evidence="2" key="1">
    <citation type="journal article" date="2011" name="PLoS Genet.">
        <title>The genome sequence of the leaf-cutter ant Atta cephalotes reveals insights into its obligate symbiotic lifestyle.</title>
        <authorList>
            <person name="Suen G."/>
            <person name="Teiling C."/>
            <person name="Li L."/>
            <person name="Holt C."/>
            <person name="Abouheif E."/>
            <person name="Bornberg-Bauer E."/>
            <person name="Bouffard P."/>
            <person name="Caldera E.J."/>
            <person name="Cash E."/>
            <person name="Cavanaugh A."/>
            <person name="Denas O."/>
            <person name="Elhaik E."/>
            <person name="Fave M.J."/>
            <person name="Gadau J."/>
            <person name="Gibson J.D."/>
            <person name="Graur D."/>
            <person name="Grubbs K.J."/>
            <person name="Hagen D.E."/>
            <person name="Harkins T.T."/>
            <person name="Helmkampf M."/>
            <person name="Hu H."/>
            <person name="Johnson B.R."/>
            <person name="Kim J."/>
            <person name="Marsh S.E."/>
            <person name="Moeller J.A."/>
            <person name="Munoz-Torres M.C."/>
            <person name="Murphy M.C."/>
            <person name="Naughton M.C."/>
            <person name="Nigam S."/>
            <person name="Overson R."/>
            <person name="Rajakumar R."/>
            <person name="Reese J.T."/>
            <person name="Scott J.J."/>
            <person name="Smith C.R."/>
            <person name="Tao S."/>
            <person name="Tsutsui N.D."/>
            <person name="Viljakainen L."/>
            <person name="Wissler L."/>
            <person name="Yandell M.D."/>
            <person name="Zimmer F."/>
            <person name="Taylor J."/>
            <person name="Slater S.C."/>
            <person name="Clifton S.W."/>
            <person name="Warren W.C."/>
            <person name="Elsik C.G."/>
            <person name="Smith C.D."/>
            <person name="Weinstock G.M."/>
            <person name="Gerardo N.M."/>
            <person name="Currie C.R."/>
        </authorList>
    </citation>
    <scope>NUCLEOTIDE SEQUENCE [LARGE SCALE GENOMIC DNA]</scope>
</reference>
<proteinExistence type="predicted"/>
<accession>A0A158NEM8</accession>
<dbReference type="EnsemblMetazoa" id="XM_012200596.1">
    <property type="protein sequence ID" value="XP_012055986.1"/>
    <property type="gene ID" value="LOC105619067"/>
</dbReference>
<organism evidence="1 2">
    <name type="scientific">Atta cephalotes</name>
    <name type="common">Leafcutter ant</name>
    <dbReference type="NCBI Taxonomy" id="12957"/>
    <lineage>
        <taxon>Eukaryota</taxon>
        <taxon>Metazoa</taxon>
        <taxon>Ecdysozoa</taxon>
        <taxon>Arthropoda</taxon>
        <taxon>Hexapoda</taxon>
        <taxon>Insecta</taxon>
        <taxon>Pterygota</taxon>
        <taxon>Neoptera</taxon>
        <taxon>Endopterygota</taxon>
        <taxon>Hymenoptera</taxon>
        <taxon>Apocrita</taxon>
        <taxon>Aculeata</taxon>
        <taxon>Formicoidea</taxon>
        <taxon>Formicidae</taxon>
        <taxon>Myrmicinae</taxon>
        <taxon>Atta</taxon>
    </lineage>
</organism>
<dbReference type="EMBL" id="ADTU01013538">
    <property type="status" value="NOT_ANNOTATED_CDS"/>
    <property type="molecule type" value="Genomic_DNA"/>
</dbReference>